<evidence type="ECO:0000313" key="2">
    <source>
        <dbReference type="EMBL" id="XAN18072.1"/>
    </source>
</evidence>
<sequence>MTNAFRFAPAPRALRALLGGALLTVAGLAPLSAHALDIKLGHVLAPSHSWNKAAEGFATEVKEKTAGRVNFVLFPSGQLGNEKTMLEGLQIGSQGAAIIGSGSLQPIEPKFGVVELPYTWTTSGQAYKAFDGELGAALSKLADKKNLVILSWWENGFRHVTNNRGPVAKPADLAGLKTRVTPDKMRLDTFTALGANPAPLAFGELYSALQQKVFDAQENPLSIIYTSSFFEVQKYLSLTGHVWGPANLIVSKPVWNKLSAEDKQVVQAAADKWRDAQRKMISEGDQQFIAQLKEKGMQVNEVDKAAFAAAVEPVWKTYSVTYGPELMALVQKYREAK</sequence>
<organism evidence="2 3">
    <name type="scientific">Achromobacter denitrificans</name>
    <name type="common">Alcaligenes denitrificans</name>
    <dbReference type="NCBI Taxonomy" id="32002"/>
    <lineage>
        <taxon>Bacteria</taxon>
        <taxon>Pseudomonadati</taxon>
        <taxon>Pseudomonadota</taxon>
        <taxon>Betaproteobacteria</taxon>
        <taxon>Burkholderiales</taxon>
        <taxon>Alcaligenaceae</taxon>
        <taxon>Achromobacter</taxon>
    </lineage>
</organism>
<dbReference type="NCBIfam" id="TIGR00787">
    <property type="entry name" value="dctP"/>
    <property type="match status" value="1"/>
</dbReference>
<dbReference type="Gene3D" id="3.40.190.170">
    <property type="entry name" value="Bacterial extracellular solute-binding protein, family 7"/>
    <property type="match status" value="1"/>
</dbReference>
<gene>
    <name evidence="2" type="ORF">AAIK43_08540</name>
</gene>
<dbReference type="Proteomes" id="UP001446337">
    <property type="component" value="Chromosome"/>
</dbReference>
<dbReference type="CDD" id="cd13676">
    <property type="entry name" value="PBP2_TRAP_DctP2_like"/>
    <property type="match status" value="1"/>
</dbReference>
<dbReference type="InterPro" id="IPR004682">
    <property type="entry name" value="TRAP_DctP"/>
</dbReference>
<keyword evidence="1" id="KW-0732">Signal</keyword>
<dbReference type="InterPro" id="IPR038404">
    <property type="entry name" value="TRAP_DctP_sf"/>
</dbReference>
<keyword evidence="3" id="KW-1185">Reference proteome</keyword>
<dbReference type="RefSeq" id="WP_343499353.1">
    <property type="nucleotide sequence ID" value="NZ_CP154792.1"/>
</dbReference>
<dbReference type="NCBIfam" id="NF037995">
    <property type="entry name" value="TRAP_S1"/>
    <property type="match status" value="1"/>
</dbReference>
<dbReference type="PIRSF" id="PIRSF006470">
    <property type="entry name" value="DctB"/>
    <property type="match status" value="1"/>
</dbReference>
<dbReference type="InterPro" id="IPR018389">
    <property type="entry name" value="DctP_fam"/>
</dbReference>
<evidence type="ECO:0000256" key="1">
    <source>
        <dbReference type="ARBA" id="ARBA00022729"/>
    </source>
</evidence>
<name>A0ABZ3G7S1_ACHDE</name>
<reference evidence="2 3" key="1">
    <citation type="submission" date="2024-05" db="EMBL/GenBank/DDBJ databases">
        <title>Achromobacter denitrificans. BP1, complete genome.</title>
        <authorList>
            <person name="Zhang B."/>
        </authorList>
    </citation>
    <scope>NUCLEOTIDE SEQUENCE [LARGE SCALE GENOMIC DNA]</scope>
    <source>
        <strain evidence="2 3">BP1</strain>
    </source>
</reference>
<protein>
    <submittedName>
        <fullName evidence="2">DctP family TRAP transporter solute-binding subunit</fullName>
    </submittedName>
</protein>
<dbReference type="EMBL" id="CP154792">
    <property type="protein sequence ID" value="XAN18072.1"/>
    <property type="molecule type" value="Genomic_DNA"/>
</dbReference>
<accession>A0ABZ3G7S1</accession>
<dbReference type="PANTHER" id="PTHR33376:SF2">
    <property type="entry name" value="DICARBOXYLATE-BINDING PERIPLASMIC PROTEIN"/>
    <property type="match status" value="1"/>
</dbReference>
<evidence type="ECO:0000313" key="3">
    <source>
        <dbReference type="Proteomes" id="UP001446337"/>
    </source>
</evidence>
<dbReference type="PANTHER" id="PTHR33376">
    <property type="match status" value="1"/>
</dbReference>
<dbReference type="Pfam" id="PF03480">
    <property type="entry name" value="DctP"/>
    <property type="match status" value="1"/>
</dbReference>
<proteinExistence type="predicted"/>